<feature type="signal peptide" evidence="2">
    <location>
        <begin position="1"/>
        <end position="18"/>
    </location>
</feature>
<name>A0A811K737_9BILA</name>
<sequence length="228" mass="25808">MRFVSLCALVVAVNVCCSEDGGKSMKALKKQLNEIKDIVDLKLNQLKVLRNELRSLNQELKLNDEKIRYGNGTANNLNNGGFKKRVRNKLRGIQKKLGRLERSFRKHRKVVKDVKPTTEIASVLPTPDIIEAFEAQRNRSRPGEHDSPCNSHNECKPGHCCHKKDNGNKCVKHGFKIGEGCQDSCSCETHLICFKPNKGNTKAYCKEARADDFMRGNYRNNKTSTFSD</sequence>
<reference evidence="3" key="1">
    <citation type="submission" date="2020-09" db="EMBL/GenBank/DDBJ databases">
        <authorList>
            <person name="Kikuchi T."/>
        </authorList>
    </citation>
    <scope>NUCLEOTIDE SEQUENCE</scope>
    <source>
        <strain evidence="3">SH1</strain>
    </source>
</reference>
<evidence type="ECO:0000256" key="2">
    <source>
        <dbReference type="SAM" id="SignalP"/>
    </source>
</evidence>
<dbReference type="AlphaFoldDB" id="A0A811K737"/>
<keyword evidence="1" id="KW-0175">Coiled coil</keyword>
<feature type="chain" id="PRO_5044131625" evidence="2">
    <location>
        <begin position="19"/>
        <end position="228"/>
    </location>
</feature>
<dbReference type="OrthoDB" id="5863207at2759"/>
<dbReference type="Proteomes" id="UP000783686">
    <property type="component" value="Unassembled WGS sequence"/>
</dbReference>
<dbReference type="Proteomes" id="UP000614601">
    <property type="component" value="Unassembled WGS sequence"/>
</dbReference>
<keyword evidence="2" id="KW-0732">Signal</keyword>
<dbReference type="EMBL" id="CAJFCW020000002">
    <property type="protein sequence ID" value="CAG9092790.1"/>
    <property type="molecule type" value="Genomic_DNA"/>
</dbReference>
<feature type="coiled-coil region" evidence="1">
    <location>
        <begin position="25"/>
        <end position="103"/>
    </location>
</feature>
<gene>
    <name evidence="3" type="ORF">BOKJ2_LOCUS3556</name>
</gene>
<protein>
    <submittedName>
        <fullName evidence="3">Uncharacterized protein</fullName>
    </submittedName>
</protein>
<evidence type="ECO:0000256" key="1">
    <source>
        <dbReference type="SAM" id="Coils"/>
    </source>
</evidence>
<comment type="caution">
    <text evidence="3">The sequence shown here is derived from an EMBL/GenBank/DDBJ whole genome shotgun (WGS) entry which is preliminary data.</text>
</comment>
<organism evidence="3 4">
    <name type="scientific">Bursaphelenchus okinawaensis</name>
    <dbReference type="NCBI Taxonomy" id="465554"/>
    <lineage>
        <taxon>Eukaryota</taxon>
        <taxon>Metazoa</taxon>
        <taxon>Ecdysozoa</taxon>
        <taxon>Nematoda</taxon>
        <taxon>Chromadorea</taxon>
        <taxon>Rhabditida</taxon>
        <taxon>Tylenchina</taxon>
        <taxon>Tylenchomorpha</taxon>
        <taxon>Aphelenchoidea</taxon>
        <taxon>Aphelenchoididae</taxon>
        <taxon>Bursaphelenchus</taxon>
    </lineage>
</organism>
<dbReference type="EMBL" id="CAJFDH010000002">
    <property type="protein sequence ID" value="CAD5211162.1"/>
    <property type="molecule type" value="Genomic_DNA"/>
</dbReference>
<evidence type="ECO:0000313" key="4">
    <source>
        <dbReference type="Proteomes" id="UP000614601"/>
    </source>
</evidence>
<keyword evidence="4" id="KW-1185">Reference proteome</keyword>
<evidence type="ECO:0000313" key="3">
    <source>
        <dbReference type="EMBL" id="CAD5211162.1"/>
    </source>
</evidence>
<proteinExistence type="predicted"/>
<accession>A0A811K737</accession>